<comment type="caution">
    <text evidence="2">The sequence shown here is derived from an EMBL/GenBank/DDBJ whole genome shotgun (WGS) entry which is preliminary data.</text>
</comment>
<sequence>MMLWRWALLSGAYLLMAGSVQGAEVAAAVIGGGAAAAFSMALRRCAPDPFSFGAVRWRAFASLPGTLVRETATVAAVLLRALFRAEGERGSVAEQPFEHGPDSPEEAARRAFSVLGLSLAPNSYVLDEPVPGALALHRLSPQPPVPDRRWPL</sequence>
<organism evidence="2 3">
    <name type="scientific">Roseomonas indoligenes</name>
    <dbReference type="NCBI Taxonomy" id="2820811"/>
    <lineage>
        <taxon>Bacteria</taxon>
        <taxon>Pseudomonadati</taxon>
        <taxon>Pseudomonadota</taxon>
        <taxon>Alphaproteobacteria</taxon>
        <taxon>Acetobacterales</taxon>
        <taxon>Roseomonadaceae</taxon>
        <taxon>Roseomonas</taxon>
    </lineage>
</organism>
<keyword evidence="1" id="KW-0732">Signal</keyword>
<protein>
    <submittedName>
        <fullName evidence="2">Uncharacterized protein</fullName>
    </submittedName>
</protein>
<dbReference type="EMBL" id="JAGIZA010000004">
    <property type="protein sequence ID" value="MBP0492704.1"/>
    <property type="molecule type" value="Genomic_DNA"/>
</dbReference>
<evidence type="ECO:0000313" key="2">
    <source>
        <dbReference type="EMBL" id="MBP0492704.1"/>
    </source>
</evidence>
<evidence type="ECO:0000313" key="3">
    <source>
        <dbReference type="Proteomes" id="UP000677537"/>
    </source>
</evidence>
<reference evidence="2" key="1">
    <citation type="submission" date="2021-03" db="EMBL/GenBank/DDBJ databases">
        <authorList>
            <person name="So Y."/>
        </authorList>
    </citation>
    <scope>NUCLEOTIDE SEQUENCE</scope>
    <source>
        <strain evidence="2">SG15</strain>
    </source>
</reference>
<dbReference type="RefSeq" id="WP_209372464.1">
    <property type="nucleotide sequence ID" value="NZ_JAGIZA010000004.1"/>
</dbReference>
<dbReference type="Proteomes" id="UP000677537">
    <property type="component" value="Unassembled WGS sequence"/>
</dbReference>
<feature type="chain" id="PRO_5038061707" evidence="1">
    <location>
        <begin position="23"/>
        <end position="152"/>
    </location>
</feature>
<dbReference type="AlphaFoldDB" id="A0A940S568"/>
<keyword evidence="3" id="KW-1185">Reference proteome</keyword>
<feature type="signal peptide" evidence="1">
    <location>
        <begin position="1"/>
        <end position="22"/>
    </location>
</feature>
<accession>A0A940S568</accession>
<evidence type="ECO:0000256" key="1">
    <source>
        <dbReference type="SAM" id="SignalP"/>
    </source>
</evidence>
<proteinExistence type="predicted"/>
<gene>
    <name evidence="2" type="ORF">J5Y10_07925</name>
</gene>
<name>A0A940S568_9PROT</name>